<feature type="non-terminal residue" evidence="2">
    <location>
        <position position="1"/>
    </location>
</feature>
<evidence type="ECO:0000313" key="2">
    <source>
        <dbReference type="EMBL" id="PTB36947.1"/>
    </source>
</evidence>
<protein>
    <submittedName>
        <fullName evidence="2">Uncharacterized protein</fullName>
    </submittedName>
</protein>
<dbReference type="Proteomes" id="UP000240493">
    <property type="component" value="Unassembled WGS sequence"/>
</dbReference>
<organism evidence="2 3">
    <name type="scientific">Trichoderma asperellum (strain ATCC 204424 / CBS 433.97 / NBRC 101777)</name>
    <dbReference type="NCBI Taxonomy" id="1042311"/>
    <lineage>
        <taxon>Eukaryota</taxon>
        <taxon>Fungi</taxon>
        <taxon>Dikarya</taxon>
        <taxon>Ascomycota</taxon>
        <taxon>Pezizomycotina</taxon>
        <taxon>Sordariomycetes</taxon>
        <taxon>Hypocreomycetidae</taxon>
        <taxon>Hypocreales</taxon>
        <taxon>Hypocreaceae</taxon>
        <taxon>Trichoderma</taxon>
    </lineage>
</organism>
<gene>
    <name evidence="2" type="ORF">M441DRAFT_150297</name>
</gene>
<sequence>LKDKSRGPIAPNRVRSVTRRYTSFENGHGPVLGPGIGRIGGSSASDAIPF</sequence>
<evidence type="ECO:0000313" key="3">
    <source>
        <dbReference type="Proteomes" id="UP000240493"/>
    </source>
</evidence>
<dbReference type="OrthoDB" id="4896859at2759"/>
<feature type="region of interest" description="Disordered" evidence="1">
    <location>
        <begin position="1"/>
        <end position="50"/>
    </location>
</feature>
<feature type="compositionally biased region" description="Gly residues" evidence="1">
    <location>
        <begin position="30"/>
        <end position="40"/>
    </location>
</feature>
<dbReference type="EMBL" id="KZ679269">
    <property type="protein sequence ID" value="PTB36947.1"/>
    <property type="molecule type" value="Genomic_DNA"/>
</dbReference>
<reference evidence="2 3" key="1">
    <citation type="submission" date="2016-07" db="EMBL/GenBank/DDBJ databases">
        <title>Multiple horizontal gene transfer events from other fungi enriched the ability of initially mycotrophic Trichoderma (Ascomycota) to feed on dead plant biomass.</title>
        <authorList>
            <consortium name="DOE Joint Genome Institute"/>
            <person name="Aerts A."/>
            <person name="Atanasova L."/>
            <person name="Chenthamara K."/>
            <person name="Zhang J."/>
            <person name="Grujic M."/>
            <person name="Henrissat B."/>
            <person name="Kuo A."/>
            <person name="Salamov A."/>
            <person name="Lipzen A."/>
            <person name="Labutti K."/>
            <person name="Barry K."/>
            <person name="Miao Y."/>
            <person name="Rahimi M.J."/>
            <person name="Shen Q."/>
            <person name="Grigoriev I.V."/>
            <person name="Kubicek C.P."/>
            <person name="Druzhinina I.S."/>
        </authorList>
    </citation>
    <scope>NUCLEOTIDE SEQUENCE [LARGE SCALE GENOMIC DNA]</scope>
    <source>
        <strain evidence="2 3">CBS 433.97</strain>
    </source>
</reference>
<keyword evidence="3" id="KW-1185">Reference proteome</keyword>
<name>A0A2T3YWN4_TRIA4</name>
<dbReference type="AlphaFoldDB" id="A0A2T3YWN4"/>
<proteinExistence type="predicted"/>
<evidence type="ECO:0000256" key="1">
    <source>
        <dbReference type="SAM" id="MobiDB-lite"/>
    </source>
</evidence>
<accession>A0A2T3YWN4</accession>